<accession>A0AAV5MAG0</accession>
<evidence type="ECO:0000313" key="3">
    <source>
        <dbReference type="EMBL" id="GKV46014.1"/>
    </source>
</evidence>
<evidence type="ECO:0008006" key="5">
    <source>
        <dbReference type="Google" id="ProtNLM"/>
    </source>
</evidence>
<organism evidence="3 4">
    <name type="scientific">Rubroshorea leprosula</name>
    <dbReference type="NCBI Taxonomy" id="152421"/>
    <lineage>
        <taxon>Eukaryota</taxon>
        <taxon>Viridiplantae</taxon>
        <taxon>Streptophyta</taxon>
        <taxon>Embryophyta</taxon>
        <taxon>Tracheophyta</taxon>
        <taxon>Spermatophyta</taxon>
        <taxon>Magnoliopsida</taxon>
        <taxon>eudicotyledons</taxon>
        <taxon>Gunneridae</taxon>
        <taxon>Pentapetalae</taxon>
        <taxon>rosids</taxon>
        <taxon>malvids</taxon>
        <taxon>Malvales</taxon>
        <taxon>Dipterocarpaceae</taxon>
        <taxon>Rubroshorea</taxon>
    </lineage>
</organism>
<feature type="compositionally biased region" description="Pro residues" evidence="1">
    <location>
        <begin position="36"/>
        <end position="49"/>
    </location>
</feature>
<keyword evidence="4" id="KW-1185">Reference proteome</keyword>
<sequence length="142" mass="15503">MVLLIFGSGSTVHGVSTVHGRVFLLLLLLPSSPDPLHPTSPPPSSPPPISGRKSGKAWGFSPSSLVFEPRKSRICSGLLPLSASRFCWVRFLGFFCREFPLQMLPASSPCQLRFACWNSGFDRSVTVALGLAFCSVRVRKRN</sequence>
<name>A0AAV5MAG0_9ROSI</name>
<evidence type="ECO:0000313" key="4">
    <source>
        <dbReference type="Proteomes" id="UP001054252"/>
    </source>
</evidence>
<reference evidence="3 4" key="1">
    <citation type="journal article" date="2021" name="Commun. Biol.">
        <title>The genome of Shorea leprosula (Dipterocarpaceae) highlights the ecological relevance of drought in aseasonal tropical rainforests.</title>
        <authorList>
            <person name="Ng K.K.S."/>
            <person name="Kobayashi M.J."/>
            <person name="Fawcett J.A."/>
            <person name="Hatakeyama M."/>
            <person name="Paape T."/>
            <person name="Ng C.H."/>
            <person name="Ang C.C."/>
            <person name="Tnah L.H."/>
            <person name="Lee C.T."/>
            <person name="Nishiyama T."/>
            <person name="Sese J."/>
            <person name="O'Brien M.J."/>
            <person name="Copetti D."/>
            <person name="Mohd Noor M.I."/>
            <person name="Ong R.C."/>
            <person name="Putra M."/>
            <person name="Sireger I.Z."/>
            <person name="Indrioko S."/>
            <person name="Kosugi Y."/>
            <person name="Izuno A."/>
            <person name="Isagi Y."/>
            <person name="Lee S.L."/>
            <person name="Shimizu K.K."/>
        </authorList>
    </citation>
    <scope>NUCLEOTIDE SEQUENCE [LARGE SCALE GENOMIC DNA]</scope>
    <source>
        <strain evidence="3">214</strain>
    </source>
</reference>
<dbReference type="Proteomes" id="UP001054252">
    <property type="component" value="Unassembled WGS sequence"/>
</dbReference>
<feature type="signal peptide" evidence="2">
    <location>
        <begin position="1"/>
        <end position="33"/>
    </location>
</feature>
<feature type="chain" id="PRO_5043439465" description="Secreted protein" evidence="2">
    <location>
        <begin position="34"/>
        <end position="142"/>
    </location>
</feature>
<proteinExistence type="predicted"/>
<dbReference type="AlphaFoldDB" id="A0AAV5MAG0"/>
<gene>
    <name evidence="3" type="ORF">SLEP1_g53036</name>
</gene>
<evidence type="ECO:0000256" key="2">
    <source>
        <dbReference type="SAM" id="SignalP"/>
    </source>
</evidence>
<comment type="caution">
    <text evidence="3">The sequence shown here is derived from an EMBL/GenBank/DDBJ whole genome shotgun (WGS) entry which is preliminary data.</text>
</comment>
<keyword evidence="2" id="KW-0732">Signal</keyword>
<evidence type="ECO:0000256" key="1">
    <source>
        <dbReference type="SAM" id="MobiDB-lite"/>
    </source>
</evidence>
<protein>
    <recommendedName>
        <fullName evidence="5">Secreted protein</fullName>
    </recommendedName>
</protein>
<dbReference type="EMBL" id="BPVZ01000201">
    <property type="protein sequence ID" value="GKV46014.1"/>
    <property type="molecule type" value="Genomic_DNA"/>
</dbReference>
<feature type="region of interest" description="Disordered" evidence="1">
    <location>
        <begin position="36"/>
        <end position="56"/>
    </location>
</feature>